<feature type="compositionally biased region" description="Polar residues" evidence="1">
    <location>
        <begin position="80"/>
        <end position="108"/>
    </location>
</feature>
<feature type="compositionally biased region" description="Low complexity" evidence="1">
    <location>
        <begin position="60"/>
        <end position="74"/>
    </location>
</feature>
<reference evidence="2" key="1">
    <citation type="journal article" date="2020" name="Stud. Mycol.">
        <title>101 Dothideomycetes genomes: a test case for predicting lifestyles and emergence of pathogens.</title>
        <authorList>
            <person name="Haridas S."/>
            <person name="Albert R."/>
            <person name="Binder M."/>
            <person name="Bloem J."/>
            <person name="Labutti K."/>
            <person name="Salamov A."/>
            <person name="Andreopoulos B."/>
            <person name="Baker S."/>
            <person name="Barry K."/>
            <person name="Bills G."/>
            <person name="Bluhm B."/>
            <person name="Cannon C."/>
            <person name="Castanera R."/>
            <person name="Culley D."/>
            <person name="Daum C."/>
            <person name="Ezra D."/>
            <person name="Gonzalez J."/>
            <person name="Henrissat B."/>
            <person name="Kuo A."/>
            <person name="Liang C."/>
            <person name="Lipzen A."/>
            <person name="Lutzoni F."/>
            <person name="Magnuson J."/>
            <person name="Mondo S."/>
            <person name="Nolan M."/>
            <person name="Ohm R."/>
            <person name="Pangilinan J."/>
            <person name="Park H.-J."/>
            <person name="Ramirez L."/>
            <person name="Alfaro M."/>
            <person name="Sun H."/>
            <person name="Tritt A."/>
            <person name="Yoshinaga Y."/>
            <person name="Zwiers L.-H."/>
            <person name="Turgeon B."/>
            <person name="Goodwin S."/>
            <person name="Spatafora J."/>
            <person name="Crous P."/>
            <person name="Grigoriev I."/>
        </authorList>
    </citation>
    <scope>NUCLEOTIDE SEQUENCE</scope>
    <source>
        <strain evidence="2">CBS 107.79</strain>
    </source>
</reference>
<feature type="region of interest" description="Disordered" evidence="1">
    <location>
        <begin position="18"/>
        <end position="141"/>
    </location>
</feature>
<gene>
    <name evidence="2" type="ORF">BU23DRAFT_21678</name>
</gene>
<feature type="compositionally biased region" description="Basic residues" evidence="1">
    <location>
        <begin position="26"/>
        <end position="38"/>
    </location>
</feature>
<dbReference type="Proteomes" id="UP000800036">
    <property type="component" value="Unassembled WGS sequence"/>
</dbReference>
<name>A0A6A5UK50_9PLEO</name>
<keyword evidence="3" id="KW-1185">Reference proteome</keyword>
<evidence type="ECO:0000313" key="2">
    <source>
        <dbReference type="EMBL" id="KAF1965593.1"/>
    </source>
</evidence>
<dbReference type="EMBL" id="ML976759">
    <property type="protein sequence ID" value="KAF1965593.1"/>
    <property type="molecule type" value="Genomic_DNA"/>
</dbReference>
<sequence length="141" mass="15599">MVVFTDTNTDISKNIICKSTTTPGRRQAKHLRNKHRHITATPHANPQSHPTPHPSRTVSPHHLSSLSTQPPSSQAARPLKTSTHASPQPRNHSSQVRHAPTASPSPSQQRKKLIANPRRSHTHPRSRVPESSACPQCSTRR</sequence>
<feature type="compositionally biased region" description="Polar residues" evidence="1">
    <location>
        <begin position="42"/>
        <end position="58"/>
    </location>
</feature>
<proteinExistence type="predicted"/>
<feature type="compositionally biased region" description="Basic residues" evidence="1">
    <location>
        <begin position="109"/>
        <end position="126"/>
    </location>
</feature>
<organism evidence="2 3">
    <name type="scientific">Bimuria novae-zelandiae CBS 107.79</name>
    <dbReference type="NCBI Taxonomy" id="1447943"/>
    <lineage>
        <taxon>Eukaryota</taxon>
        <taxon>Fungi</taxon>
        <taxon>Dikarya</taxon>
        <taxon>Ascomycota</taxon>
        <taxon>Pezizomycotina</taxon>
        <taxon>Dothideomycetes</taxon>
        <taxon>Pleosporomycetidae</taxon>
        <taxon>Pleosporales</taxon>
        <taxon>Massarineae</taxon>
        <taxon>Didymosphaeriaceae</taxon>
        <taxon>Bimuria</taxon>
    </lineage>
</organism>
<dbReference type="AlphaFoldDB" id="A0A6A5UK50"/>
<accession>A0A6A5UK50</accession>
<evidence type="ECO:0000256" key="1">
    <source>
        <dbReference type="SAM" id="MobiDB-lite"/>
    </source>
</evidence>
<evidence type="ECO:0000313" key="3">
    <source>
        <dbReference type="Proteomes" id="UP000800036"/>
    </source>
</evidence>
<protein>
    <submittedName>
        <fullName evidence="2">Uncharacterized protein</fullName>
    </submittedName>
</protein>